<evidence type="ECO:0000313" key="2">
    <source>
        <dbReference type="EMBL" id="RKL66190.1"/>
    </source>
</evidence>
<dbReference type="RefSeq" id="WP_110937023.1">
    <property type="nucleotide sequence ID" value="NZ_KZ614146.1"/>
</dbReference>
<feature type="region of interest" description="Disordered" evidence="1">
    <location>
        <begin position="48"/>
        <end position="70"/>
    </location>
</feature>
<sequence length="70" mass="8175">MKFNMKKGAVGATAVAPLNVAGRKREDERERGRLKWCIIGRCYGGSTYKRSRQKTRGRARKKEIEERDYR</sequence>
<accession>A0A3A9K5P6</accession>
<evidence type="ECO:0000256" key="1">
    <source>
        <dbReference type="SAM" id="MobiDB-lite"/>
    </source>
</evidence>
<protein>
    <submittedName>
        <fullName evidence="2">Uncharacterized protein</fullName>
    </submittedName>
</protein>
<dbReference type="AlphaFoldDB" id="A0A3A9K5P6"/>
<keyword evidence="3" id="KW-1185">Reference proteome</keyword>
<gene>
    <name evidence="2" type="ORF">CR203_16680</name>
</gene>
<reference evidence="2 3" key="1">
    <citation type="submission" date="2017-10" db="EMBL/GenBank/DDBJ databases">
        <title>Bacillus sp. nov., a halophilic bacterium isolated from a Keqin Lake.</title>
        <authorList>
            <person name="Wang H."/>
        </authorList>
    </citation>
    <scope>NUCLEOTIDE SEQUENCE [LARGE SCALE GENOMIC DNA]</scope>
    <source>
        <strain evidence="2 3">KCTC 13187</strain>
    </source>
</reference>
<proteinExistence type="predicted"/>
<organism evidence="2 3">
    <name type="scientific">Salipaludibacillus neizhouensis</name>
    <dbReference type="NCBI Taxonomy" id="885475"/>
    <lineage>
        <taxon>Bacteria</taxon>
        <taxon>Bacillati</taxon>
        <taxon>Bacillota</taxon>
        <taxon>Bacilli</taxon>
        <taxon>Bacillales</taxon>
        <taxon>Bacillaceae</taxon>
    </lineage>
</organism>
<name>A0A3A9K5P6_9BACI</name>
<comment type="caution">
    <text evidence="2">The sequence shown here is derived from an EMBL/GenBank/DDBJ whole genome shotgun (WGS) entry which is preliminary data.</text>
</comment>
<dbReference type="Proteomes" id="UP000281498">
    <property type="component" value="Unassembled WGS sequence"/>
</dbReference>
<evidence type="ECO:0000313" key="3">
    <source>
        <dbReference type="Proteomes" id="UP000281498"/>
    </source>
</evidence>
<dbReference type="EMBL" id="PDOE01000008">
    <property type="protein sequence ID" value="RKL66190.1"/>
    <property type="molecule type" value="Genomic_DNA"/>
</dbReference>
<feature type="compositionally biased region" description="Basic residues" evidence="1">
    <location>
        <begin position="49"/>
        <end position="61"/>
    </location>
</feature>